<proteinExistence type="predicted"/>
<dbReference type="EMBL" id="CAJNOQ010027334">
    <property type="protein sequence ID" value="CAF1552633.1"/>
    <property type="molecule type" value="Genomic_DNA"/>
</dbReference>
<sequence>MLTSHLQGTGSMADLLSKFLKSNNKKKQADWDSRHNIRIFNFSDSNSRSLYDSIYESFVQARENLSKKTEIPIRPEDELSIALKWSRAEGAKGRLYMLVGNTIDVNIIDIGDYMDRLYVSEKILPLAASPPSWTTKVVPKQEEQGEQQQQQQQEEQQQEVDEIPISNDIVTEYVYRDLFLWSILTHRIEMAKLFLKYMRTRICASLIAARIIRKVSRLEYDQAIRSEYEDEAEYFESFAIECLKYCYAADKEYACIQNIDNISRNFISSGVQLWTLTCMYTL</sequence>
<dbReference type="Proteomes" id="UP000663829">
    <property type="component" value="Unassembled WGS sequence"/>
</dbReference>
<dbReference type="GO" id="GO:0005886">
    <property type="term" value="C:plasma membrane"/>
    <property type="evidence" value="ECO:0007669"/>
    <property type="project" value="TreeGrafter"/>
</dbReference>
<comment type="subcellular location">
    <subcellularLocation>
        <location evidence="1">Membrane</location>
        <topology evidence="1">Multi-pass membrane protein</topology>
    </subcellularLocation>
</comment>
<feature type="domain" description="TRPM-like" evidence="6">
    <location>
        <begin position="136"/>
        <end position="254"/>
    </location>
</feature>
<keyword evidence="9" id="KW-1185">Reference proteome</keyword>
<dbReference type="AlphaFoldDB" id="A0A815WRI1"/>
<dbReference type="OrthoDB" id="310870at2759"/>
<evidence type="ECO:0000259" key="6">
    <source>
        <dbReference type="Pfam" id="PF25508"/>
    </source>
</evidence>
<accession>A0A815WRI1</accession>
<name>A0A815WRI1_9BILA</name>
<dbReference type="PANTHER" id="PTHR13800:SF1">
    <property type="entry name" value="TRANSIENT RECEPTOR POTENTIAL CATION CHANNEL TRPM"/>
    <property type="match status" value="1"/>
</dbReference>
<keyword evidence="4" id="KW-0472">Membrane</keyword>
<dbReference type="GO" id="GO:0005261">
    <property type="term" value="F:monoatomic cation channel activity"/>
    <property type="evidence" value="ECO:0007669"/>
    <property type="project" value="TreeGrafter"/>
</dbReference>
<evidence type="ECO:0000313" key="7">
    <source>
        <dbReference type="EMBL" id="CAF1552633.1"/>
    </source>
</evidence>
<dbReference type="GO" id="GO:0030001">
    <property type="term" value="P:metal ion transport"/>
    <property type="evidence" value="ECO:0007669"/>
    <property type="project" value="TreeGrafter"/>
</dbReference>
<feature type="region of interest" description="Disordered" evidence="5">
    <location>
        <begin position="135"/>
        <end position="160"/>
    </location>
</feature>
<evidence type="ECO:0000256" key="3">
    <source>
        <dbReference type="ARBA" id="ARBA00022989"/>
    </source>
</evidence>
<dbReference type="EMBL" id="CAJOBC010093024">
    <property type="protein sequence ID" value="CAF4413692.1"/>
    <property type="molecule type" value="Genomic_DNA"/>
</dbReference>
<evidence type="ECO:0000313" key="9">
    <source>
        <dbReference type="Proteomes" id="UP000663829"/>
    </source>
</evidence>
<evidence type="ECO:0000256" key="4">
    <source>
        <dbReference type="ARBA" id="ARBA00023136"/>
    </source>
</evidence>
<organism evidence="7 9">
    <name type="scientific">Didymodactylos carnosus</name>
    <dbReference type="NCBI Taxonomy" id="1234261"/>
    <lineage>
        <taxon>Eukaryota</taxon>
        <taxon>Metazoa</taxon>
        <taxon>Spiralia</taxon>
        <taxon>Gnathifera</taxon>
        <taxon>Rotifera</taxon>
        <taxon>Eurotatoria</taxon>
        <taxon>Bdelloidea</taxon>
        <taxon>Philodinida</taxon>
        <taxon>Philodinidae</taxon>
        <taxon>Didymodactylos</taxon>
    </lineage>
</organism>
<keyword evidence="2" id="KW-0812">Transmembrane</keyword>
<dbReference type="Proteomes" id="UP000681722">
    <property type="component" value="Unassembled WGS sequence"/>
</dbReference>
<feature type="compositionally biased region" description="Low complexity" evidence="5">
    <location>
        <begin position="146"/>
        <end position="155"/>
    </location>
</feature>
<evidence type="ECO:0000313" key="8">
    <source>
        <dbReference type="EMBL" id="CAF4413692.1"/>
    </source>
</evidence>
<dbReference type="InterPro" id="IPR050927">
    <property type="entry name" value="TRPM"/>
</dbReference>
<reference evidence="7" key="1">
    <citation type="submission" date="2021-02" db="EMBL/GenBank/DDBJ databases">
        <authorList>
            <person name="Nowell W R."/>
        </authorList>
    </citation>
    <scope>NUCLEOTIDE SEQUENCE</scope>
</reference>
<dbReference type="PANTHER" id="PTHR13800">
    <property type="entry name" value="TRANSIENT RECEPTOR POTENTIAL CATION CHANNEL, SUBFAMILY M, MEMBER 6"/>
    <property type="match status" value="1"/>
</dbReference>
<protein>
    <recommendedName>
        <fullName evidence="6">TRPM-like domain-containing protein</fullName>
    </recommendedName>
</protein>
<keyword evidence="3" id="KW-1133">Transmembrane helix</keyword>
<comment type="caution">
    <text evidence="7">The sequence shown here is derived from an EMBL/GenBank/DDBJ whole genome shotgun (WGS) entry which is preliminary data.</text>
</comment>
<dbReference type="Pfam" id="PF25508">
    <property type="entry name" value="TRPM2"/>
    <property type="match status" value="1"/>
</dbReference>
<evidence type="ECO:0000256" key="2">
    <source>
        <dbReference type="ARBA" id="ARBA00022692"/>
    </source>
</evidence>
<dbReference type="InterPro" id="IPR057366">
    <property type="entry name" value="TRPM-like"/>
</dbReference>
<evidence type="ECO:0000256" key="5">
    <source>
        <dbReference type="SAM" id="MobiDB-lite"/>
    </source>
</evidence>
<gene>
    <name evidence="7" type="ORF">GPM918_LOCUS39292</name>
    <name evidence="8" type="ORF">SRO942_LOCUS40157</name>
</gene>
<evidence type="ECO:0000256" key="1">
    <source>
        <dbReference type="ARBA" id="ARBA00004141"/>
    </source>
</evidence>